<organism evidence="2 3">
    <name type="scientific">Flavobacterium okayamense</name>
    <dbReference type="NCBI Taxonomy" id="2830782"/>
    <lineage>
        <taxon>Bacteria</taxon>
        <taxon>Pseudomonadati</taxon>
        <taxon>Bacteroidota</taxon>
        <taxon>Flavobacteriia</taxon>
        <taxon>Flavobacteriales</taxon>
        <taxon>Flavobacteriaceae</taxon>
        <taxon>Flavobacterium</taxon>
    </lineage>
</organism>
<name>A0ABN6HX47_9FLAO</name>
<evidence type="ECO:0000313" key="2">
    <source>
        <dbReference type="EMBL" id="BCY28017.1"/>
    </source>
</evidence>
<evidence type="ECO:0008006" key="4">
    <source>
        <dbReference type="Google" id="ProtNLM"/>
    </source>
</evidence>
<gene>
    <name evidence="2" type="ORF">KK2020170_08850</name>
</gene>
<proteinExistence type="predicted"/>
<dbReference type="Proteomes" id="UP000825258">
    <property type="component" value="Chromosome"/>
</dbReference>
<evidence type="ECO:0000313" key="3">
    <source>
        <dbReference type="Proteomes" id="UP000825258"/>
    </source>
</evidence>
<keyword evidence="1" id="KW-0732">Signal</keyword>
<protein>
    <recommendedName>
        <fullName evidence="4">CarboxypepD_reg-like domain-containing protein</fullName>
    </recommendedName>
</protein>
<keyword evidence="3" id="KW-1185">Reference proteome</keyword>
<dbReference type="Pfam" id="PF18939">
    <property type="entry name" value="DUF5686"/>
    <property type="match status" value="1"/>
</dbReference>
<dbReference type="RefSeq" id="WP_221259616.1">
    <property type="nucleotide sequence ID" value="NZ_AP024749.1"/>
</dbReference>
<dbReference type="InterPro" id="IPR043741">
    <property type="entry name" value="DUF5686"/>
</dbReference>
<sequence length="827" mass="95588">MQKLFISLLLLVSLFSFGQTKIKGQVIDFDTTIPLAFADVLYQGKIHKTDWEGKFELAITEFEKPIIIKHKGYYDKFAYAKKDGSFLLIKATTNINDTKSILYTDNKVNKIVKQVIDNREKNNPEEALKSFEYKNYEYLYVTANPDSISSKIDTIQKRKLFGGIKTKLDSSNYKFKKLVSKQHIYQTEKVNQIQFNKKGNKETILGTRMAGFEKPIYEYLGLKLVSYSVYENPFEILENPLQNPISNYGRLLYNYNIIDTVSIEGRKTYRIYFQPKKLRANRLRGLLYIDAESFAVAKAYYRIYGVVNINATYTFDYLPEHTIWFPKKRVFKVRKGTNTEDLKLLGGTIKFNASAEQKIGNNASDHTELIIESKVHDVSINKDFVIDNRFVKIDIPETSLNKKESFWKTYTKDTIDKRKLNTYVSIDSLSVAEKIESRLILGRKIINGYIPISYFDLDLRSLIKYNGYEGFRLGLGFVTNEKLSENYKIGAYGAYGFKDGEFKYGITPSYLLNKKTETWISGSYSDDVHEIAETYFVTDPKRFKIYDPRPINITTFYNSRSSSVFLESKILPKTDAYFGLHHNQIQPLFDYTYLLEGESFTKYTITTAQLALQWNPFSSFMQTPKGLLEYKKRHPKFSFQISQSIPGAVDNDFTFTKVDFKTYYELPYLSGQKSSVLFQAGIVVGDSPLTHLYSIAPNSINRDAILKRVTFAGKNSFETMYYNEFFSDRFISLHLKHTFNRINLGYHIDPEFSIATRFAIGAIDNPENHIGLPFKSLEKGFIESGIEANKIFKGIGLTAYYRYGPNQLLRFDDNISIKISYHLDLGF</sequence>
<evidence type="ECO:0000256" key="1">
    <source>
        <dbReference type="SAM" id="SignalP"/>
    </source>
</evidence>
<accession>A0ABN6HX47</accession>
<feature type="chain" id="PRO_5046453043" description="CarboxypepD_reg-like domain-containing protein" evidence="1">
    <location>
        <begin position="19"/>
        <end position="827"/>
    </location>
</feature>
<feature type="signal peptide" evidence="1">
    <location>
        <begin position="1"/>
        <end position="18"/>
    </location>
</feature>
<reference evidence="2 3" key="1">
    <citation type="submission" date="2021-06" db="EMBL/GenBank/DDBJ databases">
        <title>Whole genome sequences of Flavobacterium sp. KK2020170 and assembly.</title>
        <authorList>
            <person name="Kitahara K."/>
            <person name="Miyoshi S."/>
            <person name="Uesaka K."/>
        </authorList>
    </citation>
    <scope>NUCLEOTIDE SEQUENCE [LARGE SCALE GENOMIC DNA]</scope>
    <source>
        <strain evidence="2 3">KK2020170</strain>
    </source>
</reference>
<dbReference type="EMBL" id="AP024749">
    <property type="protein sequence ID" value="BCY28017.1"/>
    <property type="molecule type" value="Genomic_DNA"/>
</dbReference>